<accession>A0A455UD73</accession>
<evidence type="ECO:0000256" key="2">
    <source>
        <dbReference type="ARBA" id="ARBA00022692"/>
    </source>
</evidence>
<dbReference type="GO" id="GO:0005886">
    <property type="term" value="C:plasma membrane"/>
    <property type="evidence" value="ECO:0007669"/>
    <property type="project" value="UniProtKB-SubCell"/>
</dbReference>
<sequence length="100" mass="11087">MSSPSHSFQALVRLLRYAKGYRRRIAAATACSVINKLFDIAPEILIGVAIDVVVNQEQSFVASLGFETPQQQITMLAVLTFFIWAGSRYSSTYSKFYGAT</sequence>
<keyword evidence="4" id="KW-0472">Membrane</keyword>
<organism evidence="5 6">
    <name type="scientific">Vreelandella sulfidaeris</name>
    <dbReference type="NCBI Taxonomy" id="115553"/>
    <lineage>
        <taxon>Bacteria</taxon>
        <taxon>Pseudomonadati</taxon>
        <taxon>Pseudomonadota</taxon>
        <taxon>Gammaproteobacteria</taxon>
        <taxon>Oceanospirillales</taxon>
        <taxon>Halomonadaceae</taxon>
        <taxon>Vreelandella</taxon>
    </lineage>
</organism>
<gene>
    <name evidence="5" type="ORF">HSBAA_48730</name>
</gene>
<dbReference type="Proteomes" id="UP000320231">
    <property type="component" value="Chromosome"/>
</dbReference>
<dbReference type="AlphaFoldDB" id="A0A455UD73"/>
<proteinExistence type="predicted"/>
<comment type="subcellular location">
    <subcellularLocation>
        <location evidence="1">Cell membrane</location>
        <topology evidence="1">Multi-pass membrane protein</topology>
    </subcellularLocation>
</comment>
<name>A0A455UD73_9GAMM</name>
<evidence type="ECO:0000313" key="5">
    <source>
        <dbReference type="EMBL" id="BBI63567.1"/>
    </source>
</evidence>
<reference evidence="5 6" key="1">
    <citation type="journal article" date="2019" name="Microbiol. Resour. Announc.">
        <title>Complete Genome Sequence of Halomonas sulfidaeris Strain Esulfide1 Isolated from a Metal Sulfide Rock at a Depth of 2,200 Meters, Obtained Using Nanopore Sequencing.</title>
        <authorList>
            <person name="Saito M."/>
            <person name="Nishigata A."/>
            <person name="Galipon J."/>
            <person name="Arakawa K."/>
        </authorList>
    </citation>
    <scope>NUCLEOTIDE SEQUENCE [LARGE SCALE GENOMIC DNA]</scope>
    <source>
        <strain evidence="5 6">ATCC BAA-803</strain>
    </source>
</reference>
<protein>
    <submittedName>
        <fullName evidence="5">Uncharacterized protein</fullName>
    </submittedName>
</protein>
<dbReference type="InterPro" id="IPR036640">
    <property type="entry name" value="ABC1_TM_sf"/>
</dbReference>
<dbReference type="Gene3D" id="1.20.1560.10">
    <property type="entry name" value="ABC transporter type 1, transmembrane domain"/>
    <property type="match status" value="1"/>
</dbReference>
<evidence type="ECO:0000313" key="6">
    <source>
        <dbReference type="Proteomes" id="UP000320231"/>
    </source>
</evidence>
<evidence type="ECO:0000256" key="3">
    <source>
        <dbReference type="ARBA" id="ARBA00022989"/>
    </source>
</evidence>
<evidence type="ECO:0000256" key="1">
    <source>
        <dbReference type="ARBA" id="ARBA00004651"/>
    </source>
</evidence>
<dbReference type="GO" id="GO:0005524">
    <property type="term" value="F:ATP binding"/>
    <property type="evidence" value="ECO:0007669"/>
    <property type="project" value="InterPro"/>
</dbReference>
<dbReference type="KEGG" id="hsr:HSBAA_48730"/>
<dbReference type="EMBL" id="AP019514">
    <property type="protein sequence ID" value="BBI63567.1"/>
    <property type="molecule type" value="Genomic_DNA"/>
</dbReference>
<evidence type="ECO:0000256" key="4">
    <source>
        <dbReference type="ARBA" id="ARBA00023136"/>
    </source>
</evidence>
<keyword evidence="2" id="KW-0812">Transmembrane</keyword>
<dbReference type="SUPFAM" id="SSF90123">
    <property type="entry name" value="ABC transporter transmembrane region"/>
    <property type="match status" value="1"/>
</dbReference>
<keyword evidence="3" id="KW-1133">Transmembrane helix</keyword>